<evidence type="ECO:0000256" key="1">
    <source>
        <dbReference type="ARBA" id="ARBA00006484"/>
    </source>
</evidence>
<dbReference type="EMBL" id="JAGTJS010000011">
    <property type="protein sequence ID" value="KAH7253307.1"/>
    <property type="molecule type" value="Genomic_DNA"/>
</dbReference>
<dbReference type="GO" id="GO:0016491">
    <property type="term" value="F:oxidoreductase activity"/>
    <property type="evidence" value="ECO:0007669"/>
    <property type="project" value="UniProtKB-KW"/>
</dbReference>
<dbReference type="Proteomes" id="UP000736672">
    <property type="component" value="Unassembled WGS sequence"/>
</dbReference>
<keyword evidence="2" id="KW-0521">NADP</keyword>
<name>A0A1Q2U2G6_FUSSL</name>
<reference evidence="5" key="2">
    <citation type="journal article" date="2021" name="Nat. Commun.">
        <title>Genetic determinants of endophytism in the Arabidopsis root mycobiome.</title>
        <authorList>
            <person name="Mesny F."/>
            <person name="Miyauchi S."/>
            <person name="Thiergart T."/>
            <person name="Pickel B."/>
            <person name="Atanasova L."/>
            <person name="Karlsson M."/>
            <person name="Huettel B."/>
            <person name="Barry K.W."/>
            <person name="Haridas S."/>
            <person name="Chen C."/>
            <person name="Bauer D."/>
            <person name="Andreopoulos W."/>
            <person name="Pangilinan J."/>
            <person name="LaButti K."/>
            <person name="Riley R."/>
            <person name="Lipzen A."/>
            <person name="Clum A."/>
            <person name="Drula E."/>
            <person name="Henrissat B."/>
            <person name="Kohler A."/>
            <person name="Grigoriev I.V."/>
            <person name="Martin F.M."/>
            <person name="Hacquard S."/>
        </authorList>
    </citation>
    <scope>NUCLEOTIDE SEQUENCE</scope>
    <source>
        <strain evidence="5">FSSC 5 MPI-SDFR-AT-0091</strain>
    </source>
</reference>
<gene>
    <name evidence="4" type="primary">fsAR</name>
    <name evidence="5" type="ORF">B0J15DRAFT_398705</name>
</gene>
<evidence type="ECO:0000313" key="5">
    <source>
        <dbReference type="EMBL" id="KAH7253307.1"/>
    </source>
</evidence>
<dbReference type="VEuPathDB" id="FungiDB:B0J15DRAFT_398705"/>
<dbReference type="InterPro" id="IPR002347">
    <property type="entry name" value="SDR_fam"/>
</dbReference>
<dbReference type="InterPro" id="IPR036291">
    <property type="entry name" value="NAD(P)-bd_dom_sf"/>
</dbReference>
<dbReference type="EMBL" id="LC214998">
    <property type="protein sequence ID" value="BAW98150.1"/>
    <property type="molecule type" value="Genomic_DNA"/>
</dbReference>
<keyword evidence="3" id="KW-0560">Oxidoreductase</keyword>
<sequence>MASENANSSELLAGSLFNVNGLVALVTGGGSGIGLMIAKVLVQNGAKVYIAGRRKHMLDEVANSLGPNVIPVQCDVTSKSALQEAASFIEKDTGYLNLLVCNSGIGGPQVKQVTAETSLEEWAKGNFDIDYDAYVNTFAVNTASVWYTTMAFLGLLGKGNEKKNVDQTSQVIITSSIAGYNKKAPGGWAYGQSKAGAILAAKQLAVTLPQWGIRTNCIAPGLFPSEMSEPIVKLYSSASGQPGAVPSEMVPLQRMGDEKDMGGTLLYLASRAGAYTNGAVIVVDGGRLGNFPAAN</sequence>
<dbReference type="PANTHER" id="PTHR43618:SF18">
    <property type="entry name" value="SHORT CHAIN DEHYDROGENASE_REDUCTASE FAMILY (AFU_ORTHOLOGUE AFUA_5G12480)"/>
    <property type="match status" value="1"/>
</dbReference>
<evidence type="ECO:0000313" key="6">
    <source>
        <dbReference type="Proteomes" id="UP000736672"/>
    </source>
</evidence>
<proteinExistence type="inferred from homology"/>
<dbReference type="OrthoDB" id="2962696at2759"/>
<evidence type="ECO:0000256" key="2">
    <source>
        <dbReference type="ARBA" id="ARBA00022857"/>
    </source>
</evidence>
<dbReference type="PRINTS" id="PR00081">
    <property type="entry name" value="GDHRDH"/>
</dbReference>
<dbReference type="AlphaFoldDB" id="A0A1Q2U2G6"/>
<reference evidence="4" key="1">
    <citation type="submission" date="2017-02" db="EMBL/GenBank/DDBJ databases">
        <title>Identification of microbial AMKP reductases.</title>
        <authorList>
            <person name="Hibi M."/>
            <person name="Ogawa J."/>
        </authorList>
    </citation>
    <scope>NUCLEOTIDE SEQUENCE</scope>
    <source>
        <strain evidence="4">TG-2</strain>
    </source>
</reference>
<comment type="similarity">
    <text evidence="1">Belongs to the short-chain dehydrogenases/reductases (SDR) family.</text>
</comment>
<accession>A0A1Q2U2G6</accession>
<organism evidence="4">
    <name type="scientific">Fusarium solani</name>
    <name type="common">Filamentous fungus</name>
    <dbReference type="NCBI Taxonomy" id="169388"/>
    <lineage>
        <taxon>Eukaryota</taxon>
        <taxon>Fungi</taxon>
        <taxon>Dikarya</taxon>
        <taxon>Ascomycota</taxon>
        <taxon>Pezizomycotina</taxon>
        <taxon>Sordariomycetes</taxon>
        <taxon>Hypocreomycetidae</taxon>
        <taxon>Hypocreales</taxon>
        <taxon>Nectriaceae</taxon>
        <taxon>Fusarium</taxon>
        <taxon>Fusarium solani species complex</taxon>
    </lineage>
</organism>
<dbReference type="InterPro" id="IPR052178">
    <property type="entry name" value="Sec_Metab_Biosynth_SDR"/>
</dbReference>
<keyword evidence="6" id="KW-1185">Reference proteome</keyword>
<dbReference type="Gene3D" id="3.40.50.720">
    <property type="entry name" value="NAD(P)-binding Rossmann-like Domain"/>
    <property type="match status" value="1"/>
</dbReference>
<evidence type="ECO:0000256" key="3">
    <source>
        <dbReference type="ARBA" id="ARBA00023002"/>
    </source>
</evidence>
<dbReference type="Pfam" id="PF13561">
    <property type="entry name" value="adh_short_C2"/>
    <property type="match status" value="1"/>
</dbReference>
<protein>
    <submittedName>
        <fullName evidence="4">NADPH-dependent AMKP reductase</fullName>
    </submittedName>
</protein>
<dbReference type="PANTHER" id="PTHR43618">
    <property type="entry name" value="7-ALPHA-HYDROXYSTEROID DEHYDROGENASE"/>
    <property type="match status" value="1"/>
</dbReference>
<evidence type="ECO:0000313" key="4">
    <source>
        <dbReference type="EMBL" id="BAW98150.1"/>
    </source>
</evidence>
<dbReference type="SUPFAM" id="SSF51735">
    <property type="entry name" value="NAD(P)-binding Rossmann-fold domains"/>
    <property type="match status" value="1"/>
</dbReference>
<dbReference type="CDD" id="cd05233">
    <property type="entry name" value="SDR_c"/>
    <property type="match status" value="1"/>
</dbReference>